<evidence type="ECO:0000313" key="1">
    <source>
        <dbReference type="EMBL" id="PQA61021.1"/>
    </source>
</evidence>
<dbReference type="Pfam" id="PF05834">
    <property type="entry name" value="Lycopene_cycl"/>
    <property type="match status" value="1"/>
</dbReference>
<reference evidence="2" key="1">
    <citation type="submission" date="2018-02" db="EMBL/GenBank/DDBJ databases">
        <title>Genome sequencing of Solimonas sp. HR-BB.</title>
        <authorList>
            <person name="Lee Y."/>
            <person name="Jeon C.O."/>
        </authorList>
    </citation>
    <scope>NUCLEOTIDE SEQUENCE [LARGE SCALE GENOMIC DNA]</scope>
    <source>
        <strain evidence="2">HR-U</strain>
    </source>
</reference>
<comment type="caution">
    <text evidence="1">The sequence shown here is derived from an EMBL/GenBank/DDBJ whole genome shotgun (WGS) entry which is preliminary data.</text>
</comment>
<dbReference type="AlphaFoldDB" id="A0A2S7ITH1"/>
<proteinExistence type="predicted"/>
<keyword evidence="2" id="KW-1185">Reference proteome</keyword>
<dbReference type="SUPFAM" id="SSF51905">
    <property type="entry name" value="FAD/NAD(P)-binding domain"/>
    <property type="match status" value="1"/>
</dbReference>
<sequence length="389" mass="45238">MAGLSLAYYLNHSTLRHKQILIIDREPKTRNDRTWAFWQAGEGAFESILYRHWNKLWFHGTEGFSRQLDLGQHQYKLLRGKDFYASIRADLSRNPNIQYLFADLHSVETSAGSALVQTSKGEYRAQWCFDSTVPMQAIRTLTAEPASLPAPRWQELLQHFKGWVIRTEKPVFDPEMPIMMDFRIEQKNECRFVYVMPFSATEALVEFTLFTPTLLTSAEYDEALRAYLKDFFSLETYEITEEETGIIPMSDEPMSEQPSPHVIRIGTAGGYTRASTGYTFTRTQKRLQALVRQLEKNFLQSPVTNQPISAQYRFYDQVLLNVFLKNRYSAATVFTDLFRKNPAHLIFRFLDEETSLREDLGVLYSVPVIPFTVAAFDVFKRNISEMFKR</sequence>
<dbReference type="Proteomes" id="UP000239590">
    <property type="component" value="Unassembled WGS sequence"/>
</dbReference>
<name>A0A2S7ITH1_9BACT</name>
<gene>
    <name evidence="1" type="ORF">C5O19_06490</name>
</gene>
<evidence type="ECO:0000313" key="2">
    <source>
        <dbReference type="Proteomes" id="UP000239590"/>
    </source>
</evidence>
<dbReference type="OrthoDB" id="24355at2"/>
<accession>A0A2S7ITH1</accession>
<organism evidence="1 2">
    <name type="scientific">Siphonobacter curvatus</name>
    <dbReference type="NCBI Taxonomy" id="2094562"/>
    <lineage>
        <taxon>Bacteria</taxon>
        <taxon>Pseudomonadati</taxon>
        <taxon>Bacteroidota</taxon>
        <taxon>Cytophagia</taxon>
        <taxon>Cytophagales</taxon>
        <taxon>Cytophagaceae</taxon>
        <taxon>Siphonobacter</taxon>
    </lineage>
</organism>
<dbReference type="InterPro" id="IPR036188">
    <property type="entry name" value="FAD/NAD-bd_sf"/>
</dbReference>
<dbReference type="EMBL" id="PTRA01000001">
    <property type="protein sequence ID" value="PQA61021.1"/>
    <property type="molecule type" value="Genomic_DNA"/>
</dbReference>
<protein>
    <submittedName>
        <fullName evidence="1">Lycopene cyclase</fullName>
    </submittedName>
</protein>